<dbReference type="Gene3D" id="3.30.470.30">
    <property type="entry name" value="DNA ligase/mRNA capping enzyme"/>
    <property type="match status" value="1"/>
</dbReference>
<evidence type="ECO:0000256" key="2">
    <source>
        <dbReference type="ARBA" id="ARBA00023204"/>
    </source>
</evidence>
<dbReference type="GO" id="GO:0003911">
    <property type="term" value="F:DNA ligase (NAD+) activity"/>
    <property type="evidence" value="ECO:0007669"/>
    <property type="project" value="InterPro"/>
</dbReference>
<dbReference type="InterPro" id="IPR013839">
    <property type="entry name" value="DNAligase_adenylation"/>
</dbReference>
<dbReference type="AlphaFoldDB" id="X1TSV2"/>
<proteinExistence type="predicted"/>
<dbReference type="SMART" id="SM00532">
    <property type="entry name" value="LIGANc"/>
    <property type="match status" value="1"/>
</dbReference>
<feature type="domain" description="NAD-dependent DNA ligase N-terminal" evidence="3">
    <location>
        <begin position="1"/>
        <end position="248"/>
    </location>
</feature>
<dbReference type="EMBL" id="BARW01030660">
    <property type="protein sequence ID" value="GAJ08344.1"/>
    <property type="molecule type" value="Genomic_DNA"/>
</dbReference>
<comment type="caution">
    <text evidence="4">The sequence shown here is derived from an EMBL/GenBank/DDBJ whole genome shotgun (WGS) entry which is preliminary data.</text>
</comment>
<dbReference type="InterPro" id="IPR018239">
    <property type="entry name" value="DNA_ligase_AS"/>
</dbReference>
<evidence type="ECO:0000259" key="3">
    <source>
        <dbReference type="SMART" id="SM00532"/>
    </source>
</evidence>
<sequence>KDFDFYAELKMDGLAVSLVYADGVLKTAATRGDGRIGEDVTQNLKTIEAIPLSLNPKSEILISKQIQNPKFKLPKRIEVRGEAFMANKTFEQLNKEQVKKGAAKFANPRNAAAGSIRQLDSKITALRRLSFYAYNLVTDLGQKTHEECHKLVGLLGFPTNPENKYCKNADEVVKYHAKWQKDREKLDYWTDGVVVNINDLVTFKKLGVVGKAPRGMVAFKFPAEQTTTQVEDIIVQVGRRGTLTPVAQ</sequence>
<dbReference type="PROSITE" id="PS01055">
    <property type="entry name" value="DNA_LIGASE_N1"/>
    <property type="match status" value="1"/>
</dbReference>
<feature type="non-terminal residue" evidence="4">
    <location>
        <position position="1"/>
    </location>
</feature>
<organism evidence="4">
    <name type="scientific">marine sediment metagenome</name>
    <dbReference type="NCBI Taxonomy" id="412755"/>
    <lineage>
        <taxon>unclassified sequences</taxon>
        <taxon>metagenomes</taxon>
        <taxon>ecological metagenomes</taxon>
    </lineage>
</organism>
<accession>X1TSV2</accession>
<dbReference type="GO" id="GO:0006281">
    <property type="term" value="P:DNA repair"/>
    <property type="evidence" value="ECO:0007669"/>
    <property type="project" value="UniProtKB-KW"/>
</dbReference>
<gene>
    <name evidence="4" type="ORF">S12H4_48966</name>
</gene>
<dbReference type="SUPFAM" id="SSF56091">
    <property type="entry name" value="DNA ligase/mRNA capping enzyme, catalytic domain"/>
    <property type="match status" value="1"/>
</dbReference>
<dbReference type="InterPro" id="IPR013840">
    <property type="entry name" value="DNAligase_N"/>
</dbReference>
<evidence type="ECO:0000256" key="1">
    <source>
        <dbReference type="ARBA" id="ARBA00022763"/>
    </source>
</evidence>
<dbReference type="Pfam" id="PF01653">
    <property type="entry name" value="DNA_ligase_aden"/>
    <property type="match status" value="1"/>
</dbReference>
<reference evidence="4" key="1">
    <citation type="journal article" date="2014" name="Front. Microbiol.">
        <title>High frequency of phylogenetically diverse reductive dehalogenase-homologous genes in deep subseafloor sedimentary metagenomes.</title>
        <authorList>
            <person name="Kawai M."/>
            <person name="Futagami T."/>
            <person name="Toyoda A."/>
            <person name="Takaki Y."/>
            <person name="Nishi S."/>
            <person name="Hori S."/>
            <person name="Arai W."/>
            <person name="Tsubouchi T."/>
            <person name="Morono Y."/>
            <person name="Uchiyama I."/>
            <person name="Ito T."/>
            <person name="Fujiyama A."/>
            <person name="Inagaki F."/>
            <person name="Takami H."/>
        </authorList>
    </citation>
    <scope>NUCLEOTIDE SEQUENCE</scope>
    <source>
        <strain evidence="4">Expedition CK06-06</strain>
    </source>
</reference>
<name>X1TSV2_9ZZZZ</name>
<keyword evidence="2" id="KW-0234">DNA repair</keyword>
<evidence type="ECO:0000313" key="4">
    <source>
        <dbReference type="EMBL" id="GAJ08344.1"/>
    </source>
</evidence>
<keyword evidence="1" id="KW-0227">DNA damage</keyword>
<protein>
    <recommendedName>
        <fullName evidence="3">NAD-dependent DNA ligase N-terminal domain-containing protein</fullName>
    </recommendedName>
</protein>
<feature type="non-terminal residue" evidence="4">
    <location>
        <position position="248"/>
    </location>
</feature>